<dbReference type="Gene3D" id="3.30.450.20">
    <property type="entry name" value="PAS domain"/>
    <property type="match status" value="2"/>
</dbReference>
<dbReference type="InterPro" id="IPR002197">
    <property type="entry name" value="HTH_Fis"/>
</dbReference>
<dbReference type="EMBL" id="AP011112">
    <property type="protein sequence ID" value="BAI68812.1"/>
    <property type="molecule type" value="Genomic_DNA"/>
</dbReference>
<sequence length="518" mass="58649">MDFNILEHLFDAVLVIDKDRRVIYANSSAKGLIGDAKEGESCKGLFSICSHCPMSYVEEEREGLQVYDARIRNGKHVCWSMTPLFEKGDFVGVIEVFRDVSNVVSCILEAERQKAYKEAIFNSIVEAILVLDTQGYVVEHNQIAKRMLCREEEENLTGKYIKELVNLDLEELPPEGERADVYINTPCGKQKASVLLSPMQSGFGYIVSLYVVNEVAVCGFGEEMIITKSSAFQKVIDLARACAEHDVNVLIEGETGTGKSLLAKYIHNLSPRRAGPFVKINCAAIPDHLLEAELFGYMRGAFTGAVRDKPGKVELAEGGTLFLDEIGDMPLHLQAKILHLVQEKEFERLGDTKVRRANVRIISSTNKNLRELIKKGLFREDLYYRLGVVKLQVPPLRERKEDIPLLINHFLEKYSKAYSRKIKGVSSEAMKLLLSYHFPGNVRELENVIERAIITCKGSVINVEDLQLEFQEQVPQKEEDREKIRQVLEQTGWNKSLAAKVLGMHRTTLWRKMKELGL</sequence>
<dbReference type="Gene3D" id="1.10.8.60">
    <property type="match status" value="1"/>
</dbReference>
<evidence type="ECO:0000256" key="6">
    <source>
        <dbReference type="ARBA" id="ARBA00023163"/>
    </source>
</evidence>
<dbReference type="InterPro" id="IPR002078">
    <property type="entry name" value="Sigma_54_int"/>
</dbReference>
<feature type="domain" description="Sigma-54 factor interaction" evidence="7">
    <location>
        <begin position="225"/>
        <end position="454"/>
    </location>
</feature>
<dbReference type="GO" id="GO:0005524">
    <property type="term" value="F:ATP binding"/>
    <property type="evidence" value="ECO:0007669"/>
    <property type="project" value="UniProtKB-KW"/>
</dbReference>
<evidence type="ECO:0000313" key="10">
    <source>
        <dbReference type="Proteomes" id="UP000002574"/>
    </source>
</evidence>
<keyword evidence="10" id="KW-1185">Reference proteome</keyword>
<dbReference type="InterPro" id="IPR025944">
    <property type="entry name" value="Sigma_54_int_dom_CS"/>
</dbReference>
<dbReference type="KEGG" id="hte:Hydth_0344"/>
<protein>
    <submittedName>
        <fullName evidence="9">Sigma 54 specific transcriptional regulator, Fis family</fullName>
    </submittedName>
</protein>
<keyword evidence="2" id="KW-0067">ATP-binding</keyword>
<accession>D3DG60</accession>
<proteinExistence type="predicted"/>
<dbReference type="InterPro" id="IPR000014">
    <property type="entry name" value="PAS"/>
</dbReference>
<organism evidence="9 10">
    <name type="scientific">Hydrogenobacter thermophilus (strain DSM 6534 / IAM 12695 / TK-6)</name>
    <dbReference type="NCBI Taxonomy" id="608538"/>
    <lineage>
        <taxon>Bacteria</taxon>
        <taxon>Pseudomonadati</taxon>
        <taxon>Aquificota</taxon>
        <taxon>Aquificia</taxon>
        <taxon>Aquificales</taxon>
        <taxon>Aquificaceae</taxon>
        <taxon>Hydrogenobacter</taxon>
    </lineage>
</organism>
<dbReference type="PATRIC" id="fig|608538.5.peg.346"/>
<dbReference type="GO" id="GO:0043565">
    <property type="term" value="F:sequence-specific DNA binding"/>
    <property type="evidence" value="ECO:0007669"/>
    <property type="project" value="InterPro"/>
</dbReference>
<dbReference type="KEGG" id="hth:HTH_0346"/>
<dbReference type="InterPro" id="IPR009057">
    <property type="entry name" value="Homeodomain-like_sf"/>
</dbReference>
<dbReference type="PANTHER" id="PTHR32071">
    <property type="entry name" value="TRANSCRIPTIONAL REGULATORY PROTEIN"/>
    <property type="match status" value="1"/>
</dbReference>
<keyword evidence="4" id="KW-0238">DNA-binding</keyword>
<dbReference type="InterPro" id="IPR035965">
    <property type="entry name" value="PAS-like_dom_sf"/>
</dbReference>
<evidence type="ECO:0000256" key="3">
    <source>
        <dbReference type="ARBA" id="ARBA00023015"/>
    </source>
</evidence>
<evidence type="ECO:0000256" key="1">
    <source>
        <dbReference type="ARBA" id="ARBA00022741"/>
    </source>
</evidence>
<dbReference type="SUPFAM" id="SSF46689">
    <property type="entry name" value="Homeodomain-like"/>
    <property type="match status" value="1"/>
</dbReference>
<dbReference type="STRING" id="608538.HTH_0346"/>
<dbReference type="SUPFAM" id="SSF55785">
    <property type="entry name" value="PYP-like sensor domain (PAS domain)"/>
    <property type="match status" value="2"/>
</dbReference>
<keyword evidence="5" id="KW-0010">Activator</keyword>
<dbReference type="FunFam" id="3.40.50.300:FF:000006">
    <property type="entry name" value="DNA-binding transcriptional regulator NtrC"/>
    <property type="match status" value="1"/>
</dbReference>
<evidence type="ECO:0000256" key="5">
    <source>
        <dbReference type="ARBA" id="ARBA00023159"/>
    </source>
</evidence>
<dbReference type="PROSITE" id="PS50112">
    <property type="entry name" value="PAS"/>
    <property type="match status" value="1"/>
</dbReference>
<keyword evidence="1" id="KW-0547">Nucleotide-binding</keyword>
<gene>
    <name evidence="9" type="ordered locus">HTH_0346</name>
</gene>
<evidence type="ECO:0000256" key="4">
    <source>
        <dbReference type="ARBA" id="ARBA00023125"/>
    </source>
</evidence>
<dbReference type="PROSITE" id="PS00688">
    <property type="entry name" value="SIGMA54_INTERACT_3"/>
    <property type="match status" value="1"/>
</dbReference>
<keyword evidence="3" id="KW-0805">Transcription regulation</keyword>
<dbReference type="Pfam" id="PF08448">
    <property type="entry name" value="PAS_4"/>
    <property type="match status" value="1"/>
</dbReference>
<dbReference type="PROSITE" id="PS50045">
    <property type="entry name" value="SIGMA54_INTERACT_4"/>
    <property type="match status" value="1"/>
</dbReference>
<reference evidence="9 10" key="1">
    <citation type="journal article" date="2010" name="J. Bacteriol.">
        <title>Complete genome sequence of the thermophilic, obligately chemolithoautotrophic hydrogen-oxidizing bacterium Hydrogenobacter thermophilus TK-6.</title>
        <authorList>
            <person name="Arai H."/>
            <person name="Kanbe H."/>
            <person name="Ishii M."/>
            <person name="Igarashi Y."/>
        </authorList>
    </citation>
    <scope>NUCLEOTIDE SEQUENCE [LARGE SCALE GENOMIC DNA]</scope>
    <source>
        <strain evidence="10">DSM 6534 / IAM 12695 / TK-6 [Tokyo]</strain>
    </source>
</reference>
<dbReference type="SUPFAM" id="SSF52540">
    <property type="entry name" value="P-loop containing nucleoside triphosphate hydrolases"/>
    <property type="match status" value="1"/>
</dbReference>
<dbReference type="SMART" id="SM00091">
    <property type="entry name" value="PAS"/>
    <property type="match status" value="2"/>
</dbReference>
<dbReference type="RefSeq" id="WP_012962995.1">
    <property type="nucleotide sequence ID" value="NC_013799.1"/>
</dbReference>
<dbReference type="PRINTS" id="PR01590">
    <property type="entry name" value="HTHFIS"/>
</dbReference>
<dbReference type="InterPro" id="IPR025943">
    <property type="entry name" value="Sigma_54_int_dom_ATP-bd_2"/>
</dbReference>
<dbReference type="Proteomes" id="UP000002574">
    <property type="component" value="Chromosome"/>
</dbReference>
<dbReference type="Gene3D" id="1.10.10.60">
    <property type="entry name" value="Homeodomain-like"/>
    <property type="match status" value="1"/>
</dbReference>
<dbReference type="PROSITE" id="PS00675">
    <property type="entry name" value="SIGMA54_INTERACT_1"/>
    <property type="match status" value="1"/>
</dbReference>
<dbReference type="InterPro" id="IPR013656">
    <property type="entry name" value="PAS_4"/>
</dbReference>
<dbReference type="Pfam" id="PF25601">
    <property type="entry name" value="AAA_lid_14"/>
    <property type="match status" value="1"/>
</dbReference>
<name>D3DG60_HYDTT</name>
<dbReference type="Pfam" id="PF13188">
    <property type="entry name" value="PAS_8"/>
    <property type="match status" value="1"/>
</dbReference>
<evidence type="ECO:0000259" key="8">
    <source>
        <dbReference type="PROSITE" id="PS50112"/>
    </source>
</evidence>
<evidence type="ECO:0000313" key="9">
    <source>
        <dbReference type="EMBL" id="BAI68812.1"/>
    </source>
</evidence>
<dbReference type="GO" id="GO:0006355">
    <property type="term" value="P:regulation of DNA-templated transcription"/>
    <property type="evidence" value="ECO:0007669"/>
    <property type="project" value="InterPro"/>
</dbReference>
<evidence type="ECO:0000256" key="2">
    <source>
        <dbReference type="ARBA" id="ARBA00022840"/>
    </source>
</evidence>
<dbReference type="PROSITE" id="PS00676">
    <property type="entry name" value="SIGMA54_INTERACT_2"/>
    <property type="match status" value="1"/>
</dbReference>
<feature type="domain" description="PAS" evidence="8">
    <location>
        <begin position="5"/>
        <end position="34"/>
    </location>
</feature>
<dbReference type="SMART" id="SM00382">
    <property type="entry name" value="AAA"/>
    <property type="match status" value="1"/>
</dbReference>
<dbReference type="InterPro" id="IPR058031">
    <property type="entry name" value="AAA_lid_NorR"/>
</dbReference>
<dbReference type="OrthoDB" id="9803970at2"/>
<dbReference type="Gene3D" id="3.40.50.300">
    <property type="entry name" value="P-loop containing nucleotide triphosphate hydrolases"/>
    <property type="match status" value="1"/>
</dbReference>
<dbReference type="InterPro" id="IPR025662">
    <property type="entry name" value="Sigma_54_int_dom_ATP-bd_1"/>
</dbReference>
<dbReference type="CDD" id="cd00009">
    <property type="entry name" value="AAA"/>
    <property type="match status" value="1"/>
</dbReference>
<dbReference type="InterPro" id="IPR003593">
    <property type="entry name" value="AAA+_ATPase"/>
</dbReference>
<keyword evidence="6" id="KW-0804">Transcription</keyword>
<dbReference type="FunFam" id="1.10.8.60:FF:000014">
    <property type="entry name" value="DNA-binding transcriptional regulator NtrC"/>
    <property type="match status" value="1"/>
</dbReference>
<dbReference type="eggNOG" id="COG3829">
    <property type="taxonomic scope" value="Bacteria"/>
</dbReference>
<evidence type="ECO:0000259" key="7">
    <source>
        <dbReference type="PROSITE" id="PS50045"/>
    </source>
</evidence>
<dbReference type="AlphaFoldDB" id="D3DG60"/>
<dbReference type="InterPro" id="IPR027417">
    <property type="entry name" value="P-loop_NTPase"/>
</dbReference>
<dbReference type="Pfam" id="PF00158">
    <property type="entry name" value="Sigma54_activat"/>
    <property type="match status" value="1"/>
</dbReference>